<dbReference type="InterPro" id="IPR029063">
    <property type="entry name" value="SAM-dependent_MTases_sf"/>
</dbReference>
<dbReference type="GO" id="GO:0032259">
    <property type="term" value="P:methylation"/>
    <property type="evidence" value="ECO:0007669"/>
    <property type="project" value="UniProtKB-KW"/>
</dbReference>
<accession>A0A8H7CTI7</accession>
<protein>
    <recommendedName>
        <fullName evidence="2">DNA (cytosine-5-)-methyltransferase</fullName>
        <ecNumber evidence="2">2.1.1.37</ecNumber>
    </recommendedName>
</protein>
<dbReference type="GO" id="GO:0006346">
    <property type="term" value="P:DNA methylation-dependent constitutive heterochromatin formation"/>
    <property type="evidence" value="ECO:0007669"/>
    <property type="project" value="InterPro"/>
</dbReference>
<evidence type="ECO:0000256" key="3">
    <source>
        <dbReference type="ARBA" id="ARBA00022603"/>
    </source>
</evidence>
<dbReference type="GO" id="GO:0003677">
    <property type="term" value="F:DNA binding"/>
    <property type="evidence" value="ECO:0007669"/>
    <property type="project" value="TreeGrafter"/>
</dbReference>
<dbReference type="PANTHER" id="PTHR10629:SF52">
    <property type="entry name" value="DNA (CYTOSINE-5)-METHYLTRANSFERASE 1"/>
    <property type="match status" value="1"/>
</dbReference>
<dbReference type="EMBL" id="JACAZI010000012">
    <property type="protein sequence ID" value="KAF7347516.1"/>
    <property type="molecule type" value="Genomic_DNA"/>
</dbReference>
<dbReference type="SUPFAM" id="SSF53335">
    <property type="entry name" value="S-adenosyl-L-methionine-dependent methyltransferases"/>
    <property type="match status" value="1"/>
</dbReference>
<dbReference type="Pfam" id="PF00145">
    <property type="entry name" value="DNA_methylase"/>
    <property type="match status" value="1"/>
</dbReference>
<feature type="region of interest" description="Disordered" evidence="9">
    <location>
        <begin position="73"/>
        <end position="93"/>
    </location>
</feature>
<evidence type="ECO:0000313" key="12">
    <source>
        <dbReference type="Proteomes" id="UP000620124"/>
    </source>
</evidence>
<dbReference type="Gene3D" id="3.90.120.10">
    <property type="entry name" value="DNA Methylase, subunit A, domain 2"/>
    <property type="match status" value="2"/>
</dbReference>
<evidence type="ECO:0000256" key="2">
    <source>
        <dbReference type="ARBA" id="ARBA00011975"/>
    </source>
</evidence>
<dbReference type="InterPro" id="IPR043151">
    <property type="entry name" value="BAH_sf"/>
</dbReference>
<feature type="active site" evidence="7 8">
    <location>
        <position position="820"/>
    </location>
</feature>
<evidence type="ECO:0000256" key="7">
    <source>
        <dbReference type="PIRSR" id="PIRSR037404-1"/>
    </source>
</evidence>
<sequence length="1186" mass="135053">MPPRRPTAFEVSFPDEVDLPLETLEISRGNLNTSAARSSSPLKRKTTADESSDAQQRAAKHALRLEVAYYTPPRGPITEETEDYRAPGEDPNPERKPIRVLYNFCVFEPNDKNQLVSLDELETGEANRQFAAAGIVLLDDEDDEDYGQEDGADAVGDVEEIDRDYLRLNDVSLCPFDYFTNAPVFVETQFAIYELRGPLRRYKPFFKEFLASRGVARAIVMRAMVRPQERLKDFRIGAPEITSGDLREAIPYIREVLEENGDALLRNSPLIKELLTSIPNTDRRRRTRPRGRANPQRSFLGNPDLAVLKAENQSPTQVTPLIAQLAKGYFEETLQVVGPPPKDPTRAEIDTRKAVALRFLKQSIARIRTQEKRPYGHYVEEASIGGEVYKTGEFVNRPPILPVEVPSDAVLGDFFWFARIVYFNVDNKTAHLHWLEHGSQVTLQEMAHEQELFLTSLCEDQPIGFIGGKLSVVYSMDPPHRKDQYFIRRVYDEQGPSCTSLDQDRMNLIFRNSPPENCLSCWRTDIHNANAEPSISEKNAEVTYQGHKYHVHDFFLYNAPPVEGSQTPTGPAHIGYIQSIRKHQRGRAVPKIEFIKVGRIGDLRGIQQDENARARNLYPERHVFLTDEKAEVLVSELVRPIHVFSWDFFLDAAELKRWVDYSPYHFYCAYRLPSLATESWVQRVPVRKTMYICQFCPSDMYRREHREPEFDAQHAGKRYQCLDLFGGTGAFSQAFAEGSGGLLKPTHLIEISPSAARTSQKNAPNVVTYCQDANVLLRYFIKSKANHEVEIPCQLWDNKTPVPPPMEPGNVGAIFAGLPCQSHSGLNMFRKAEDRKSNLILTALSYVDFLRPDFFFLENVPGFLKYNLLAEQAGRHRGLARHGAGNYGAPQNRIRFFLVAARHGLPLPDMPQPTHDFEVTNQLRMQLPYNNKPRVAPIRTTRGTAAHGSISIEDATGDLPPWDWKHPDKKNASPNLKKLIDERRRKNVPVYACDHKKSHCGPEGVVAYKHEPRTSYQRQARERPTQDLQHYTRCLLPKTVERVVTIPLEAGADFRSLPDNLAEWQFFSPVSAVGRNRFRGGLYGRLDKSGYFPTTVTNMHPTAKQSKVLAPDCLRMVSVRELARSQGFPDWFCFVSVNDNVVTLHRQIGNAVPWQVSRALGRELRAALFEKWKRKPPPAEEDVEMQ</sequence>
<dbReference type="OrthoDB" id="5376140at2759"/>
<keyword evidence="11" id="KW-0418">Kinase</keyword>
<dbReference type="GO" id="GO:0005634">
    <property type="term" value="C:nucleus"/>
    <property type="evidence" value="ECO:0007669"/>
    <property type="project" value="UniProtKB-SubCell"/>
</dbReference>
<dbReference type="GO" id="GO:0003886">
    <property type="term" value="F:DNA (cytosine-5-)-methyltransferase activity"/>
    <property type="evidence" value="ECO:0007669"/>
    <property type="project" value="UniProtKB-EC"/>
</dbReference>
<evidence type="ECO:0000256" key="4">
    <source>
        <dbReference type="ARBA" id="ARBA00022679"/>
    </source>
</evidence>
<dbReference type="InterPro" id="IPR022702">
    <property type="entry name" value="Cytosine_MeTrfase1_RFD"/>
</dbReference>
<evidence type="ECO:0000256" key="9">
    <source>
        <dbReference type="SAM" id="MobiDB-lite"/>
    </source>
</evidence>
<keyword evidence="12" id="KW-1185">Reference proteome</keyword>
<evidence type="ECO:0000256" key="8">
    <source>
        <dbReference type="PROSITE-ProRule" id="PRU01016"/>
    </source>
</evidence>
<evidence type="ECO:0000256" key="6">
    <source>
        <dbReference type="ARBA" id="ARBA00023242"/>
    </source>
</evidence>
<dbReference type="InterPro" id="IPR050390">
    <property type="entry name" value="C5-Methyltransferase"/>
</dbReference>
<dbReference type="Gene3D" id="2.30.30.490">
    <property type="match status" value="2"/>
</dbReference>
<feature type="region of interest" description="Disordered" evidence="9">
    <location>
        <begin position="27"/>
        <end position="59"/>
    </location>
</feature>
<organism evidence="11 12">
    <name type="scientific">Mycena venus</name>
    <dbReference type="NCBI Taxonomy" id="2733690"/>
    <lineage>
        <taxon>Eukaryota</taxon>
        <taxon>Fungi</taxon>
        <taxon>Dikarya</taxon>
        <taxon>Basidiomycota</taxon>
        <taxon>Agaricomycotina</taxon>
        <taxon>Agaricomycetes</taxon>
        <taxon>Agaricomycetidae</taxon>
        <taxon>Agaricales</taxon>
        <taxon>Marasmiineae</taxon>
        <taxon>Mycenaceae</taxon>
        <taxon>Mycena</taxon>
    </lineage>
</organism>
<dbReference type="PROSITE" id="PS51679">
    <property type="entry name" value="SAM_MT_C5"/>
    <property type="match status" value="1"/>
</dbReference>
<dbReference type="GO" id="GO:0016301">
    <property type="term" value="F:kinase activity"/>
    <property type="evidence" value="ECO:0007669"/>
    <property type="project" value="UniProtKB-KW"/>
</dbReference>
<comment type="subcellular location">
    <subcellularLocation>
        <location evidence="1">Nucleus</location>
    </subcellularLocation>
</comment>
<comment type="similarity">
    <text evidence="8">Belongs to the class I-like SAM-binding methyltransferase superfamily. C5-methyltransferase family.</text>
</comment>
<evidence type="ECO:0000313" key="11">
    <source>
        <dbReference type="EMBL" id="KAF7347516.1"/>
    </source>
</evidence>
<dbReference type="Proteomes" id="UP000620124">
    <property type="component" value="Unassembled WGS sequence"/>
</dbReference>
<dbReference type="GO" id="GO:0044027">
    <property type="term" value="P:negative regulation of gene expression via chromosomal CpG island methylation"/>
    <property type="evidence" value="ECO:0007669"/>
    <property type="project" value="TreeGrafter"/>
</dbReference>
<feature type="region of interest" description="Disordered" evidence="9">
    <location>
        <begin position="279"/>
        <end position="299"/>
    </location>
</feature>
<evidence type="ECO:0000256" key="5">
    <source>
        <dbReference type="ARBA" id="ARBA00022691"/>
    </source>
</evidence>
<proteinExistence type="inferred from homology"/>
<keyword evidence="5 8" id="KW-0949">S-adenosyl-L-methionine</keyword>
<keyword evidence="6" id="KW-0539">Nucleus</keyword>
<gene>
    <name evidence="11" type="ORF">MVEN_01507800</name>
</gene>
<name>A0A8H7CTI7_9AGAR</name>
<feature type="compositionally biased region" description="Basic and acidic residues" evidence="9">
    <location>
        <begin position="83"/>
        <end position="93"/>
    </location>
</feature>
<evidence type="ECO:0000259" key="10">
    <source>
        <dbReference type="Pfam" id="PF12047"/>
    </source>
</evidence>
<dbReference type="PANTHER" id="PTHR10629">
    <property type="entry name" value="CYTOSINE-SPECIFIC METHYLTRANSFERASE"/>
    <property type="match status" value="1"/>
</dbReference>
<comment type="caution">
    <text evidence="11">The sequence shown here is derived from an EMBL/GenBank/DDBJ whole genome shotgun (WGS) entry which is preliminary data.</text>
</comment>
<dbReference type="Gene3D" id="3.40.50.150">
    <property type="entry name" value="Vaccinia Virus protein VP39"/>
    <property type="match status" value="1"/>
</dbReference>
<dbReference type="AlphaFoldDB" id="A0A8H7CTI7"/>
<dbReference type="InterPro" id="IPR001525">
    <property type="entry name" value="C5_MeTfrase"/>
</dbReference>
<keyword evidence="4 8" id="KW-0808">Transferase</keyword>
<dbReference type="EC" id="2.1.1.37" evidence="2"/>
<keyword evidence="3 8" id="KW-0489">Methyltransferase</keyword>
<dbReference type="Pfam" id="PF12047">
    <property type="entry name" value="DNMT1-RFD"/>
    <property type="match status" value="1"/>
</dbReference>
<reference evidence="11" key="1">
    <citation type="submission" date="2020-05" db="EMBL/GenBank/DDBJ databases">
        <title>Mycena genomes resolve the evolution of fungal bioluminescence.</title>
        <authorList>
            <person name="Tsai I.J."/>
        </authorList>
    </citation>
    <scope>NUCLEOTIDE SEQUENCE</scope>
    <source>
        <strain evidence="11">CCC161011</strain>
    </source>
</reference>
<feature type="compositionally biased region" description="Polar residues" evidence="9">
    <location>
        <begin position="29"/>
        <end position="41"/>
    </location>
</feature>
<evidence type="ECO:0000256" key="1">
    <source>
        <dbReference type="ARBA" id="ARBA00004123"/>
    </source>
</evidence>
<feature type="domain" description="RFTS" evidence="10">
    <location>
        <begin position="95"/>
        <end position="228"/>
    </location>
</feature>